<evidence type="ECO:0000313" key="4">
    <source>
        <dbReference type="Proteomes" id="UP000588068"/>
    </source>
</evidence>
<feature type="domain" description="AB hydrolase-1" evidence="2">
    <location>
        <begin position="66"/>
        <end position="171"/>
    </location>
</feature>
<dbReference type="GO" id="GO:0003824">
    <property type="term" value="F:catalytic activity"/>
    <property type="evidence" value="ECO:0007669"/>
    <property type="project" value="InterPro"/>
</dbReference>
<dbReference type="GO" id="GO:0016020">
    <property type="term" value="C:membrane"/>
    <property type="evidence" value="ECO:0007669"/>
    <property type="project" value="TreeGrafter"/>
</dbReference>
<dbReference type="EMBL" id="JACHHZ010000002">
    <property type="protein sequence ID" value="MBB6093329.1"/>
    <property type="molecule type" value="Genomic_DNA"/>
</dbReference>
<gene>
    <name evidence="3" type="ORF">HNQ60_002207</name>
</gene>
<feature type="transmembrane region" description="Helical" evidence="1">
    <location>
        <begin position="6"/>
        <end position="25"/>
    </location>
</feature>
<dbReference type="PRINTS" id="PR00111">
    <property type="entry name" value="ABHYDROLASE"/>
</dbReference>
<evidence type="ECO:0000256" key="1">
    <source>
        <dbReference type="SAM" id="Phobius"/>
    </source>
</evidence>
<keyword evidence="1" id="KW-1133">Transmembrane helix</keyword>
<dbReference type="AlphaFoldDB" id="A0A841HLU4"/>
<accession>A0A841HLU4</accession>
<dbReference type="PRINTS" id="PR00412">
    <property type="entry name" value="EPOXHYDRLASE"/>
</dbReference>
<proteinExistence type="predicted"/>
<sequence>MGIFGIVVLILVGGILLAVAFIYLAPQRVARFMIEGGRKRAGLARKQIDLPNGLRYVYLEGGTGEPLLLLHGFGANKDNFALVAGELAKRYRLIIPDHIGFGESSHPQDADYAPPAQVERLHALMQALGIARMHIGGSSMGGQIAMSYAAAHPDQVASLWLLDPAGVWSATPSELLIVKRETGRNLLMASNPEEFAAVIKFVTAKPPFIPGPVMKVLAQERIANYALEGRIGDQLLADSVEARVAGMQTPALIVWGDQDRAIHVDSAQVLHRLLPKSQVMIMAGVGHLPHFEQPQPCVAAYLRFRDGV</sequence>
<protein>
    <submittedName>
        <fullName evidence="3">Pimeloyl-ACP methyl ester carboxylesterase</fullName>
    </submittedName>
</protein>
<keyword evidence="1" id="KW-0472">Membrane</keyword>
<reference evidence="3 4" key="1">
    <citation type="submission" date="2020-08" db="EMBL/GenBank/DDBJ databases">
        <title>Genomic Encyclopedia of Type Strains, Phase IV (KMG-IV): sequencing the most valuable type-strain genomes for metagenomic binning, comparative biology and taxonomic classification.</title>
        <authorList>
            <person name="Goeker M."/>
        </authorList>
    </citation>
    <scope>NUCLEOTIDE SEQUENCE [LARGE SCALE GENOMIC DNA]</scope>
    <source>
        <strain evidence="3 4">DSM 26723</strain>
    </source>
</reference>
<dbReference type="SUPFAM" id="SSF53474">
    <property type="entry name" value="alpha/beta-Hydrolases"/>
    <property type="match status" value="1"/>
</dbReference>
<dbReference type="InterPro" id="IPR000073">
    <property type="entry name" value="AB_hydrolase_1"/>
</dbReference>
<keyword evidence="4" id="KW-1185">Reference proteome</keyword>
<evidence type="ECO:0000313" key="3">
    <source>
        <dbReference type="EMBL" id="MBB6093329.1"/>
    </source>
</evidence>
<dbReference type="InterPro" id="IPR050266">
    <property type="entry name" value="AB_hydrolase_sf"/>
</dbReference>
<comment type="caution">
    <text evidence="3">The sequence shown here is derived from an EMBL/GenBank/DDBJ whole genome shotgun (WGS) entry which is preliminary data.</text>
</comment>
<feature type="domain" description="AB hydrolase-1" evidence="2">
    <location>
        <begin position="234"/>
        <end position="294"/>
    </location>
</feature>
<keyword evidence="1" id="KW-0812">Transmembrane</keyword>
<dbReference type="Pfam" id="PF00561">
    <property type="entry name" value="Abhydrolase_1"/>
    <property type="match status" value="2"/>
</dbReference>
<dbReference type="Proteomes" id="UP000588068">
    <property type="component" value="Unassembled WGS sequence"/>
</dbReference>
<name>A0A841HLU4_9GAMM</name>
<dbReference type="Gene3D" id="3.40.50.1820">
    <property type="entry name" value="alpha/beta hydrolase"/>
    <property type="match status" value="1"/>
</dbReference>
<organism evidence="3 4">
    <name type="scientific">Povalibacter uvarum</name>
    <dbReference type="NCBI Taxonomy" id="732238"/>
    <lineage>
        <taxon>Bacteria</taxon>
        <taxon>Pseudomonadati</taxon>
        <taxon>Pseudomonadota</taxon>
        <taxon>Gammaproteobacteria</taxon>
        <taxon>Steroidobacterales</taxon>
        <taxon>Steroidobacteraceae</taxon>
        <taxon>Povalibacter</taxon>
    </lineage>
</organism>
<dbReference type="RefSeq" id="WP_184331557.1">
    <property type="nucleotide sequence ID" value="NZ_JACHHZ010000002.1"/>
</dbReference>
<dbReference type="PANTHER" id="PTHR43798">
    <property type="entry name" value="MONOACYLGLYCEROL LIPASE"/>
    <property type="match status" value="1"/>
</dbReference>
<evidence type="ECO:0000259" key="2">
    <source>
        <dbReference type="Pfam" id="PF00561"/>
    </source>
</evidence>
<dbReference type="InterPro" id="IPR000639">
    <property type="entry name" value="Epox_hydrolase-like"/>
</dbReference>
<dbReference type="InterPro" id="IPR029058">
    <property type="entry name" value="AB_hydrolase_fold"/>
</dbReference>
<dbReference type="PANTHER" id="PTHR43798:SF33">
    <property type="entry name" value="HYDROLASE, PUTATIVE (AFU_ORTHOLOGUE AFUA_2G14860)-RELATED"/>
    <property type="match status" value="1"/>
</dbReference>